<name>A0A672I000_SALFA</name>
<dbReference type="PANTHER" id="PTHR19282:SF159">
    <property type="entry name" value="TETRASPANIN-15"/>
    <property type="match status" value="1"/>
</dbReference>
<dbReference type="InterPro" id="IPR018499">
    <property type="entry name" value="Tetraspanin/Peripherin"/>
</dbReference>
<dbReference type="Proteomes" id="UP000472267">
    <property type="component" value="Chromosome 11"/>
</dbReference>
<reference evidence="7" key="1">
    <citation type="submission" date="2019-06" db="EMBL/GenBank/DDBJ databases">
        <authorList>
            <consortium name="Wellcome Sanger Institute Data Sharing"/>
        </authorList>
    </citation>
    <scope>NUCLEOTIDE SEQUENCE [LARGE SCALE GENOMIC DNA]</scope>
</reference>
<evidence type="ECO:0000313" key="7">
    <source>
        <dbReference type="Ensembl" id="ENSSFAP00005034474.1"/>
    </source>
</evidence>
<keyword evidence="4 6" id="KW-0472">Membrane</keyword>
<evidence type="ECO:0000313" key="8">
    <source>
        <dbReference type="Proteomes" id="UP000472267"/>
    </source>
</evidence>
<dbReference type="AlphaFoldDB" id="A0A672I000"/>
<dbReference type="GO" id="GO:0005886">
    <property type="term" value="C:plasma membrane"/>
    <property type="evidence" value="ECO:0007669"/>
    <property type="project" value="TreeGrafter"/>
</dbReference>
<dbReference type="Gene3D" id="1.10.1450.10">
    <property type="entry name" value="Tetraspanin"/>
    <property type="match status" value="1"/>
</dbReference>
<reference evidence="7" key="3">
    <citation type="submission" date="2025-09" db="UniProtKB">
        <authorList>
            <consortium name="Ensembl"/>
        </authorList>
    </citation>
    <scope>IDENTIFICATION</scope>
</reference>
<gene>
    <name evidence="7" type="primary">si:ch73-139j3.4</name>
</gene>
<evidence type="ECO:0000256" key="5">
    <source>
        <dbReference type="SAM" id="MobiDB-lite"/>
    </source>
</evidence>
<dbReference type="PANTHER" id="PTHR19282">
    <property type="entry name" value="TETRASPANIN"/>
    <property type="match status" value="1"/>
</dbReference>
<dbReference type="InParanoid" id="A0A672I000"/>
<dbReference type="SUPFAM" id="SSF48652">
    <property type="entry name" value="Tetraspanin"/>
    <property type="match status" value="1"/>
</dbReference>
<evidence type="ECO:0008006" key="9">
    <source>
        <dbReference type="Google" id="ProtNLM"/>
    </source>
</evidence>
<accession>A0A672I000</accession>
<evidence type="ECO:0000256" key="1">
    <source>
        <dbReference type="ARBA" id="ARBA00004141"/>
    </source>
</evidence>
<protein>
    <recommendedName>
        <fullName evidence="9">Tetraspanin</fullName>
    </recommendedName>
</protein>
<keyword evidence="3 6" id="KW-1133">Transmembrane helix</keyword>
<organism evidence="7 8">
    <name type="scientific">Salarias fasciatus</name>
    <name type="common">Jewelled blenny</name>
    <name type="synonym">Blennius fasciatus</name>
    <dbReference type="NCBI Taxonomy" id="181472"/>
    <lineage>
        <taxon>Eukaryota</taxon>
        <taxon>Metazoa</taxon>
        <taxon>Chordata</taxon>
        <taxon>Craniata</taxon>
        <taxon>Vertebrata</taxon>
        <taxon>Euteleostomi</taxon>
        <taxon>Actinopterygii</taxon>
        <taxon>Neopterygii</taxon>
        <taxon>Teleostei</taxon>
        <taxon>Neoteleostei</taxon>
        <taxon>Acanthomorphata</taxon>
        <taxon>Ovalentaria</taxon>
        <taxon>Blenniimorphae</taxon>
        <taxon>Blenniiformes</taxon>
        <taxon>Blennioidei</taxon>
        <taxon>Blenniidae</taxon>
        <taxon>Salariinae</taxon>
        <taxon>Salarias</taxon>
    </lineage>
</organism>
<keyword evidence="2 6" id="KW-0812">Transmembrane</keyword>
<sequence length="240" mass="26631">MKSALHPQYMFFLFILVLGQLFVILLLLINRDKIQSNLEDAVYQTVVHYGNGSSGYQDRLMDDVQHYGKCCGLDGPEDWLDNVLNQNSSMGGDVLPCSCFRSSQNADSIWCSEQVNVTEPPIGQENETVHQARNRNDTFHQGCRQQLSDWLQENSVTVVSMAAGLMVIQVLQLVVAGFLHQSLGLKVLPESSAALVDNSAPDEPHHGEDNAAYAGWDGEGGRQAQDYRDYQQLPGGRESE</sequence>
<evidence type="ECO:0000256" key="4">
    <source>
        <dbReference type="ARBA" id="ARBA00023136"/>
    </source>
</evidence>
<evidence type="ECO:0000256" key="3">
    <source>
        <dbReference type="ARBA" id="ARBA00022989"/>
    </source>
</evidence>
<feature type="region of interest" description="Disordered" evidence="5">
    <location>
        <begin position="196"/>
        <end position="240"/>
    </location>
</feature>
<dbReference type="Ensembl" id="ENSSFAT00005035772.1">
    <property type="protein sequence ID" value="ENSSFAP00005034474.1"/>
    <property type="gene ID" value="ENSSFAG00005017503.1"/>
</dbReference>
<proteinExistence type="predicted"/>
<dbReference type="InterPro" id="IPR008952">
    <property type="entry name" value="Tetraspanin_EC2_sf"/>
</dbReference>
<evidence type="ECO:0000256" key="2">
    <source>
        <dbReference type="ARBA" id="ARBA00022692"/>
    </source>
</evidence>
<feature type="transmembrane region" description="Helical" evidence="6">
    <location>
        <begin position="158"/>
        <end position="179"/>
    </location>
</feature>
<evidence type="ECO:0000256" key="6">
    <source>
        <dbReference type="SAM" id="Phobius"/>
    </source>
</evidence>
<dbReference type="Pfam" id="PF00335">
    <property type="entry name" value="Tetraspanin"/>
    <property type="match status" value="1"/>
</dbReference>
<feature type="transmembrane region" description="Helical" evidence="6">
    <location>
        <begin position="9"/>
        <end position="29"/>
    </location>
</feature>
<comment type="subcellular location">
    <subcellularLocation>
        <location evidence="1">Membrane</location>
        <topology evidence="1">Multi-pass membrane protein</topology>
    </subcellularLocation>
</comment>
<keyword evidence="8" id="KW-1185">Reference proteome</keyword>
<reference evidence="7" key="2">
    <citation type="submission" date="2025-08" db="UniProtKB">
        <authorList>
            <consortium name="Ensembl"/>
        </authorList>
    </citation>
    <scope>IDENTIFICATION</scope>
</reference>